<dbReference type="InterPro" id="IPR050523">
    <property type="entry name" value="AKR_Detox_Biosynth"/>
</dbReference>
<evidence type="ECO:0000313" key="2">
    <source>
        <dbReference type="EMBL" id="TBL81132.1"/>
    </source>
</evidence>
<evidence type="ECO:0000313" key="3">
    <source>
        <dbReference type="Proteomes" id="UP000293142"/>
    </source>
</evidence>
<dbReference type="PANTHER" id="PTHR43364:SF1">
    <property type="entry name" value="OXIDOREDUCTASE YDHF"/>
    <property type="match status" value="1"/>
</dbReference>
<dbReference type="Gene3D" id="3.20.20.100">
    <property type="entry name" value="NADP-dependent oxidoreductase domain"/>
    <property type="match status" value="1"/>
</dbReference>
<sequence>MKKIALERRGITSSRLLFGCMKFCGGMQANPITEEEILKTERAVDAALSIGITMFDHADIYAHGQAEAVFGEVLKRRPQLRDQIVIQSKCGYRMEPGTTKRYDFSREHILNAVDRSLKRLGVERLDILLLHRPDPLMEPEEIAEAFDKLLSAGKVSHFGVSNVGSDQIKYIQSALPVPLIVNQLDMSLGRLDWVDHGILMNRKVDKVIRFPEGTLEHCRTENIQLQAWGSLAQGRFTGRVMEQMTEAEQLTAELVRNMANEKETTPESIVLGWLMKHPAMVQPVIGTVNPERIAACGDAARQSELMTREEWYLLYKTSRGQDIP</sequence>
<name>A0A4V2J4Y3_9BACL</name>
<dbReference type="EMBL" id="SIRE01000003">
    <property type="protein sequence ID" value="TBL81132.1"/>
    <property type="molecule type" value="Genomic_DNA"/>
</dbReference>
<evidence type="ECO:0000259" key="1">
    <source>
        <dbReference type="Pfam" id="PF00248"/>
    </source>
</evidence>
<keyword evidence="3" id="KW-1185">Reference proteome</keyword>
<dbReference type="SUPFAM" id="SSF51430">
    <property type="entry name" value="NAD(P)-linked oxidoreductase"/>
    <property type="match status" value="1"/>
</dbReference>
<dbReference type="PANTHER" id="PTHR43364">
    <property type="entry name" value="NADH-SPECIFIC METHYLGLYOXAL REDUCTASE-RELATED"/>
    <property type="match status" value="1"/>
</dbReference>
<dbReference type="InterPro" id="IPR036812">
    <property type="entry name" value="NAD(P)_OxRdtase_dom_sf"/>
</dbReference>
<dbReference type="Pfam" id="PF00248">
    <property type="entry name" value="Aldo_ket_red"/>
    <property type="match status" value="1"/>
</dbReference>
<dbReference type="CDD" id="cd19092">
    <property type="entry name" value="AKR_BsYcsN_EcYdhF-like"/>
    <property type="match status" value="1"/>
</dbReference>
<dbReference type="GO" id="GO:0005829">
    <property type="term" value="C:cytosol"/>
    <property type="evidence" value="ECO:0007669"/>
    <property type="project" value="TreeGrafter"/>
</dbReference>
<dbReference type="InterPro" id="IPR023210">
    <property type="entry name" value="NADP_OxRdtase_dom"/>
</dbReference>
<feature type="domain" description="NADP-dependent oxidoreductase" evidence="1">
    <location>
        <begin position="16"/>
        <end position="300"/>
    </location>
</feature>
<protein>
    <submittedName>
        <fullName evidence="2">Aldo/keto reductase</fullName>
    </submittedName>
</protein>
<proteinExistence type="predicted"/>
<dbReference type="OrthoDB" id="9773828at2"/>
<gene>
    <name evidence="2" type="ORF">EYB31_03295</name>
</gene>
<reference evidence="2 3" key="1">
    <citation type="submission" date="2019-02" db="EMBL/GenBank/DDBJ databases">
        <title>Paenibacillus sp. nov., isolated from surface-sterilized tissue of Thalictrum simplex L.</title>
        <authorList>
            <person name="Tuo L."/>
        </authorList>
    </citation>
    <scope>NUCLEOTIDE SEQUENCE [LARGE SCALE GENOMIC DNA]</scope>
    <source>
        <strain evidence="2 3">N2SHLJ1</strain>
    </source>
</reference>
<dbReference type="AlphaFoldDB" id="A0A4V2J4Y3"/>
<dbReference type="RefSeq" id="WP_131011844.1">
    <property type="nucleotide sequence ID" value="NZ_SIRE01000003.1"/>
</dbReference>
<comment type="caution">
    <text evidence="2">The sequence shown here is derived from an EMBL/GenBank/DDBJ whole genome shotgun (WGS) entry which is preliminary data.</text>
</comment>
<accession>A0A4V2J4Y3</accession>
<organism evidence="2 3">
    <name type="scientific">Paenibacillus thalictri</name>
    <dbReference type="NCBI Taxonomy" id="2527873"/>
    <lineage>
        <taxon>Bacteria</taxon>
        <taxon>Bacillati</taxon>
        <taxon>Bacillota</taxon>
        <taxon>Bacilli</taxon>
        <taxon>Bacillales</taxon>
        <taxon>Paenibacillaceae</taxon>
        <taxon>Paenibacillus</taxon>
    </lineage>
</organism>
<dbReference type="Proteomes" id="UP000293142">
    <property type="component" value="Unassembled WGS sequence"/>
</dbReference>